<gene>
    <name evidence="11" type="ORF">KI387_010492</name>
</gene>
<evidence type="ECO:0000256" key="1">
    <source>
        <dbReference type="ARBA" id="ARBA00007277"/>
    </source>
</evidence>
<dbReference type="InterPro" id="IPR030395">
    <property type="entry name" value="GP_PDE_dom"/>
</dbReference>
<dbReference type="PANTHER" id="PTHR43620:SF7">
    <property type="entry name" value="GLYCEROPHOSPHODIESTER PHOSPHODIESTERASE GDPD5-RELATED"/>
    <property type="match status" value="1"/>
</dbReference>
<comment type="caution">
    <text evidence="11">The sequence shown here is derived from an EMBL/GenBank/DDBJ whole genome shotgun (WGS) entry which is preliminary data.</text>
</comment>
<dbReference type="EC" id="3.1.4.46" evidence="2"/>
<dbReference type="Pfam" id="PF03009">
    <property type="entry name" value="GDPD"/>
    <property type="match status" value="1"/>
</dbReference>
<protein>
    <recommendedName>
        <fullName evidence="2">glycerophosphodiester phosphodiesterase</fullName>
        <ecNumber evidence="2">3.1.4.46</ecNumber>
    </recommendedName>
</protein>
<evidence type="ECO:0000256" key="8">
    <source>
        <dbReference type="SAM" id="MobiDB-lite"/>
    </source>
</evidence>
<comment type="similarity">
    <text evidence="1">Belongs to the glycerophosphoryl diester phosphodiesterase family.</text>
</comment>
<evidence type="ECO:0000256" key="7">
    <source>
        <dbReference type="ARBA" id="ARBA00047512"/>
    </source>
</evidence>
<organism evidence="11 12">
    <name type="scientific">Taxus chinensis</name>
    <name type="common">Chinese yew</name>
    <name type="synonym">Taxus wallichiana var. chinensis</name>
    <dbReference type="NCBI Taxonomy" id="29808"/>
    <lineage>
        <taxon>Eukaryota</taxon>
        <taxon>Viridiplantae</taxon>
        <taxon>Streptophyta</taxon>
        <taxon>Embryophyta</taxon>
        <taxon>Tracheophyta</taxon>
        <taxon>Spermatophyta</taxon>
        <taxon>Pinopsida</taxon>
        <taxon>Pinidae</taxon>
        <taxon>Conifers II</taxon>
        <taxon>Cupressales</taxon>
        <taxon>Taxaceae</taxon>
        <taxon>Taxus</taxon>
    </lineage>
</organism>
<sequence length="755" mass="82754">MMAPRGRLVPLVFIQAIVLLCLCTIQGIYAQKKSSWQTLSGQPPLVIARGGLSGLFPDQTLPAYQIAINNSLFEAAMFCDLQLSKDGQGICRTDIHLENSTDINLVFQNQSTSYFVNGKNISGYFSIDYTAEELLSNISAIQAFTSRAHVFDRTFPVLPPEALSSFGASAVWLNVQYSKFYDEHNLSLPSYVRSLSKTMTVDYISSTEVGFLRAIEPSFGRSKTKFIFRFPNKEDTDPSINQTYGSILSNLTSVKTFAAGILVPKSFIWPLGTDGYLQAPTNLVKDAHAAGLEIFAADFANDGFDMSYNYSYDPIREYLQFVDNNNNFSVDGVLTDFSVTASEAIACYAHNNGSTSLRAAGNPLIISHNGASGDYAGSTDISYQAAIRDGADYIDCSVQITKDGIPFCRESPDLMVGTDITDNSVFFPSLQKSIPEIQDSIGIFTFDLTWSDIQSLKPKISSPYDKDGFHLLRNPAQDEMGSYMNLTTFLQFAKRQANISVLINIENARAIITKRNLDVTNATLSALNMSGYDKISDRIRIQSDDSAVIRQFKQRTQFKLIYIVDETNIPISDSAIKEIKTLADTVSLSRGVIFPASNDFFLLNPTDVVRRMHSNNISVFVYTMRNEFPTLAFDYLADPTMEINSFVEVAKVDGLVTDFPATASAYLSNVCHQPQTANDYPMFLVVPGSALTIIPPENLSPASAPAPPLSSVISPSLPALTDATAPEPASPASTAPRPSIPNKPSSACHTRQSLL</sequence>
<dbReference type="Proteomes" id="UP000824469">
    <property type="component" value="Unassembled WGS sequence"/>
</dbReference>
<feature type="chain" id="PRO_5041404719" description="glycerophosphodiester phosphodiesterase" evidence="9">
    <location>
        <begin position="31"/>
        <end position="755"/>
    </location>
</feature>
<dbReference type="GO" id="GO:0008889">
    <property type="term" value="F:glycerophosphodiester phosphodiesterase activity"/>
    <property type="evidence" value="ECO:0007669"/>
    <property type="project" value="UniProtKB-EC"/>
</dbReference>
<evidence type="ECO:0000256" key="5">
    <source>
        <dbReference type="ARBA" id="ARBA00022801"/>
    </source>
</evidence>
<feature type="compositionally biased region" description="Polar residues" evidence="8">
    <location>
        <begin position="742"/>
        <end position="755"/>
    </location>
</feature>
<dbReference type="PROSITE" id="PS51704">
    <property type="entry name" value="GP_PDE"/>
    <property type="match status" value="2"/>
</dbReference>
<keyword evidence="4" id="KW-0319">Glycerol metabolism</keyword>
<feature type="compositionally biased region" description="Low complexity" evidence="8">
    <location>
        <begin position="715"/>
        <end position="737"/>
    </location>
</feature>
<dbReference type="InterPro" id="IPR017946">
    <property type="entry name" value="PLC-like_Pdiesterase_TIM-brl"/>
</dbReference>
<evidence type="ECO:0000256" key="6">
    <source>
        <dbReference type="ARBA" id="ARBA00023180"/>
    </source>
</evidence>
<dbReference type="PANTHER" id="PTHR43620">
    <property type="entry name" value="GLYCEROPHOSPHORYL DIESTER PHOSPHODIESTERASE"/>
    <property type="match status" value="1"/>
</dbReference>
<proteinExistence type="inferred from homology"/>
<feature type="region of interest" description="Disordered" evidence="8">
    <location>
        <begin position="715"/>
        <end position="755"/>
    </location>
</feature>
<evidence type="ECO:0000259" key="10">
    <source>
        <dbReference type="PROSITE" id="PS51704"/>
    </source>
</evidence>
<feature type="signal peptide" evidence="9">
    <location>
        <begin position="1"/>
        <end position="30"/>
    </location>
</feature>
<dbReference type="FunFam" id="3.20.20.190:FF:000011">
    <property type="entry name" value="Glycerophosphodiester phosphodiesterase GDPDL3"/>
    <property type="match status" value="1"/>
</dbReference>
<dbReference type="SUPFAM" id="SSF51695">
    <property type="entry name" value="PLC-like phosphodiesterases"/>
    <property type="match status" value="2"/>
</dbReference>
<feature type="domain" description="GP-PDE" evidence="10">
    <location>
        <begin position="44"/>
        <end position="345"/>
    </location>
</feature>
<keyword evidence="3 9" id="KW-0732">Signal</keyword>
<keyword evidence="12" id="KW-1185">Reference proteome</keyword>
<dbReference type="AlphaFoldDB" id="A0AA38FMR6"/>
<evidence type="ECO:0000256" key="2">
    <source>
        <dbReference type="ARBA" id="ARBA00012247"/>
    </source>
</evidence>
<dbReference type="CDD" id="cd08603">
    <property type="entry name" value="GDPD_SHV3_repeat_1"/>
    <property type="match status" value="1"/>
</dbReference>
<evidence type="ECO:0000256" key="9">
    <source>
        <dbReference type="SAM" id="SignalP"/>
    </source>
</evidence>
<accession>A0AA38FMR6</accession>
<feature type="non-terminal residue" evidence="11">
    <location>
        <position position="1"/>
    </location>
</feature>
<feature type="domain" description="GP-PDE" evidence="10">
    <location>
        <begin position="363"/>
        <end position="667"/>
    </location>
</feature>
<comment type="catalytic activity">
    <reaction evidence="7">
        <text>a sn-glycero-3-phosphodiester + H2O = an alcohol + sn-glycerol 3-phosphate + H(+)</text>
        <dbReference type="Rhea" id="RHEA:12969"/>
        <dbReference type="ChEBI" id="CHEBI:15377"/>
        <dbReference type="ChEBI" id="CHEBI:15378"/>
        <dbReference type="ChEBI" id="CHEBI:30879"/>
        <dbReference type="ChEBI" id="CHEBI:57597"/>
        <dbReference type="ChEBI" id="CHEBI:83408"/>
        <dbReference type="EC" id="3.1.4.46"/>
    </reaction>
</comment>
<evidence type="ECO:0000313" key="11">
    <source>
        <dbReference type="EMBL" id="KAH9306088.1"/>
    </source>
</evidence>
<dbReference type="OMA" id="QTANDYP"/>
<evidence type="ECO:0000256" key="4">
    <source>
        <dbReference type="ARBA" id="ARBA00022798"/>
    </source>
</evidence>
<dbReference type="GO" id="GO:0006629">
    <property type="term" value="P:lipid metabolic process"/>
    <property type="evidence" value="ECO:0007669"/>
    <property type="project" value="InterPro"/>
</dbReference>
<dbReference type="Gene3D" id="3.20.20.190">
    <property type="entry name" value="Phosphatidylinositol (PI) phosphodiesterase"/>
    <property type="match status" value="2"/>
</dbReference>
<keyword evidence="6" id="KW-0325">Glycoprotein</keyword>
<reference evidence="11 12" key="1">
    <citation type="journal article" date="2021" name="Nat. Plants">
        <title>The Taxus genome provides insights into paclitaxel biosynthesis.</title>
        <authorList>
            <person name="Xiong X."/>
            <person name="Gou J."/>
            <person name="Liao Q."/>
            <person name="Li Y."/>
            <person name="Zhou Q."/>
            <person name="Bi G."/>
            <person name="Li C."/>
            <person name="Du R."/>
            <person name="Wang X."/>
            <person name="Sun T."/>
            <person name="Guo L."/>
            <person name="Liang H."/>
            <person name="Lu P."/>
            <person name="Wu Y."/>
            <person name="Zhang Z."/>
            <person name="Ro D.K."/>
            <person name="Shang Y."/>
            <person name="Huang S."/>
            <person name="Yan J."/>
        </authorList>
    </citation>
    <scope>NUCLEOTIDE SEQUENCE [LARGE SCALE GENOMIC DNA]</scope>
    <source>
        <strain evidence="11">Ta-2019</strain>
    </source>
</reference>
<keyword evidence="5" id="KW-0378">Hydrolase</keyword>
<evidence type="ECO:0000313" key="12">
    <source>
        <dbReference type="Proteomes" id="UP000824469"/>
    </source>
</evidence>
<dbReference type="EMBL" id="JAHRHJ020000008">
    <property type="protein sequence ID" value="KAH9306088.1"/>
    <property type="molecule type" value="Genomic_DNA"/>
</dbReference>
<dbReference type="GO" id="GO:0006071">
    <property type="term" value="P:glycerol metabolic process"/>
    <property type="evidence" value="ECO:0007669"/>
    <property type="project" value="UniProtKB-KW"/>
</dbReference>
<evidence type="ECO:0000256" key="3">
    <source>
        <dbReference type="ARBA" id="ARBA00022729"/>
    </source>
</evidence>
<name>A0AA38FMR6_TAXCH</name>